<reference evidence="2" key="1">
    <citation type="submission" date="2021-01" db="EMBL/GenBank/DDBJ databases">
        <authorList>
            <person name="Kaushik A."/>
        </authorList>
    </citation>
    <scope>NUCLEOTIDE SEQUENCE</scope>
    <source>
        <strain evidence="2">AG5</strain>
    </source>
</reference>
<dbReference type="Pfam" id="PF12770">
    <property type="entry name" value="CHAT"/>
    <property type="match status" value="1"/>
</dbReference>
<proteinExistence type="predicted"/>
<dbReference type="SUPFAM" id="SSF48452">
    <property type="entry name" value="TPR-like"/>
    <property type="match status" value="1"/>
</dbReference>
<dbReference type="InterPro" id="IPR024983">
    <property type="entry name" value="CHAT_dom"/>
</dbReference>
<sequence length="964" mass="106844">MSKGKEKLDAEIASLAVTLAQTPDDHPTLSLLLACLQSSHTQRFEVCHDLTDLDKAIEYGSIALTLTADDDPRMLSLLYTQTAAYQDRFPYLSELDDINKAIEYGNISVTLTPEGHPRLHRHLMNLGASYGIRFQYQGNLDDLEDAIEYQSSALALAPENSPDLPTILDSIGVSQTERFQRRGGLDDLDNAIAYMTRGVSLSPDDDPAFPRRLTNLGLSHTIRFERLGEMIDCETAIKYQSCALALIPEDDPRLPDIFMNLAASHNIRFVRQGHLNDLENAIEHLSHAVALTPEGDPDLSFRLANLGDYCVRRFQCLDEPNDLENAIEYQSRALALASNRHPDLPKMHANLAVSYMDRFRRQGELSDLEAVVHFETRALALTPSDHPDSAKWQFNHGTTQFLYYQHTGDTPHLLLALDLFRRASKSLCAPPHMKFKSARAWATVATAFDPIEAYQTAIDLLPQVIWLGSTTSQRYDDLSNTGTLAVEAASAAIRSSKYGLALEWLEHTRCVVWNQHLMLRSPVDQLLLANSNLAIQLQAVATRLHSAGSETREAQVVASGSLTAENLAQEHRQLARDYDNLLARIRQLEGFEDFLRPMKADSLVHAVRTGPVVVINCDEEGCDALIIRPGKDEVHHVGLPGFSTQKAQEARRELEISLRAKGVRERGVKVLQPSGRVVSMESVLAKLWYNIVKPILEFLGCMANNPNEDLPHITWCPTSALSFLPLHAAGDYNQSRSRVFDFVISSYTPTLTALLTSAASSLNTDCRVLVIGQAATPGRSPLPGTKKEISYIRSHTDGNSNYSQLLDHQATVPAVLDAMEQHDWVHLACHAHQNVMDPTKSGFFLHDGTLDLAAINRRSFKGKGLAFLSACQTATGDEKLADEAVHLASGMLMAGYTSVIGTMWSVHDKDAPLVADRVYAQLMKDRKLGNGEAGRALHHALACLRETVGEQRFERWVPYIHIGS</sequence>
<organism evidence="2 3">
    <name type="scientific">Rhizoctonia solani</name>
    <dbReference type="NCBI Taxonomy" id="456999"/>
    <lineage>
        <taxon>Eukaryota</taxon>
        <taxon>Fungi</taxon>
        <taxon>Dikarya</taxon>
        <taxon>Basidiomycota</taxon>
        <taxon>Agaricomycotina</taxon>
        <taxon>Agaricomycetes</taxon>
        <taxon>Cantharellales</taxon>
        <taxon>Ceratobasidiaceae</taxon>
        <taxon>Rhizoctonia</taxon>
    </lineage>
</organism>
<gene>
    <name evidence="2" type="ORF">RDB_LOCUS72218</name>
</gene>
<accession>A0A8H3HWY8</accession>
<dbReference type="Gene3D" id="1.25.40.10">
    <property type="entry name" value="Tetratricopeptide repeat domain"/>
    <property type="match status" value="2"/>
</dbReference>
<dbReference type="SUPFAM" id="SSF81901">
    <property type="entry name" value="HCP-like"/>
    <property type="match status" value="1"/>
</dbReference>
<dbReference type="Proteomes" id="UP000663827">
    <property type="component" value="Unassembled WGS sequence"/>
</dbReference>
<dbReference type="InterPro" id="IPR011990">
    <property type="entry name" value="TPR-like_helical_dom_sf"/>
</dbReference>
<name>A0A8H3HWY8_9AGAM</name>
<evidence type="ECO:0000313" key="3">
    <source>
        <dbReference type="Proteomes" id="UP000663827"/>
    </source>
</evidence>
<evidence type="ECO:0000313" key="2">
    <source>
        <dbReference type="EMBL" id="CAE7138982.1"/>
    </source>
</evidence>
<feature type="domain" description="CHAT" evidence="1">
    <location>
        <begin position="684"/>
        <end position="964"/>
    </location>
</feature>
<comment type="caution">
    <text evidence="2">The sequence shown here is derived from an EMBL/GenBank/DDBJ whole genome shotgun (WGS) entry which is preliminary data.</text>
</comment>
<protein>
    <recommendedName>
        <fullName evidence="1">CHAT domain-containing protein</fullName>
    </recommendedName>
</protein>
<dbReference type="EMBL" id="CAJNJQ010001448">
    <property type="protein sequence ID" value="CAE7138982.1"/>
    <property type="molecule type" value="Genomic_DNA"/>
</dbReference>
<dbReference type="PANTHER" id="PTHR10098">
    <property type="entry name" value="RAPSYN-RELATED"/>
    <property type="match status" value="1"/>
</dbReference>
<dbReference type="AlphaFoldDB" id="A0A8H3HWY8"/>
<evidence type="ECO:0000259" key="1">
    <source>
        <dbReference type="Pfam" id="PF12770"/>
    </source>
</evidence>